<dbReference type="InterPro" id="IPR000276">
    <property type="entry name" value="GPCR_Rhodpsn"/>
</dbReference>
<evidence type="ECO:0000256" key="4">
    <source>
        <dbReference type="ARBA" id="ARBA00023040"/>
    </source>
</evidence>
<dbReference type="GeneID" id="20199475"/>
<dbReference type="AlphaFoldDB" id="T1ESC5"/>
<evidence type="ECO:0000256" key="3">
    <source>
        <dbReference type="ARBA" id="ARBA00022989"/>
    </source>
</evidence>
<dbReference type="Proteomes" id="UP000015101">
    <property type="component" value="Unassembled WGS sequence"/>
</dbReference>
<accession>T1ESC5</accession>
<feature type="domain" description="G-protein coupled receptors family 1 profile" evidence="9">
    <location>
        <begin position="63"/>
        <end position="336"/>
    </location>
</feature>
<dbReference type="EnsemblMetazoa" id="HelroT162200">
    <property type="protein sequence ID" value="HelroP162200"/>
    <property type="gene ID" value="HelroG162200"/>
</dbReference>
<dbReference type="PANTHER" id="PTHR24243:SF230">
    <property type="entry name" value="G-PROTEIN COUPLED RECEPTORS FAMILY 1 PROFILE DOMAIN-CONTAINING PROTEIN"/>
    <property type="match status" value="1"/>
</dbReference>
<dbReference type="HOGENOM" id="CLU_712275_0_0_1"/>
<keyword evidence="2 8" id="KW-0812">Transmembrane</keyword>
<dbReference type="CTD" id="20199475"/>
<dbReference type="InParanoid" id="T1ESC5"/>
<dbReference type="SUPFAM" id="SSF81321">
    <property type="entry name" value="Family A G protein-coupled receptor-like"/>
    <property type="match status" value="1"/>
</dbReference>
<reference evidence="12" key="1">
    <citation type="submission" date="2012-12" db="EMBL/GenBank/DDBJ databases">
        <authorList>
            <person name="Hellsten U."/>
            <person name="Grimwood J."/>
            <person name="Chapman J.A."/>
            <person name="Shapiro H."/>
            <person name="Aerts A."/>
            <person name="Otillar R.P."/>
            <person name="Terry A.Y."/>
            <person name="Boore J.L."/>
            <person name="Simakov O."/>
            <person name="Marletaz F."/>
            <person name="Cho S.-J."/>
            <person name="Edsinger-Gonzales E."/>
            <person name="Havlak P."/>
            <person name="Kuo D.-H."/>
            <person name="Larsson T."/>
            <person name="Lv J."/>
            <person name="Arendt D."/>
            <person name="Savage R."/>
            <person name="Osoegawa K."/>
            <person name="de Jong P."/>
            <person name="Lindberg D.R."/>
            <person name="Seaver E.C."/>
            <person name="Weisblat D.A."/>
            <person name="Putnam N.H."/>
            <person name="Grigoriev I.V."/>
            <person name="Rokhsar D.S."/>
        </authorList>
    </citation>
    <scope>NUCLEOTIDE SEQUENCE</scope>
</reference>
<dbReference type="OMA" id="IISICTH"/>
<dbReference type="OrthoDB" id="9990906at2759"/>
<evidence type="ECO:0000256" key="6">
    <source>
        <dbReference type="ARBA" id="ARBA00023170"/>
    </source>
</evidence>
<name>T1ESC5_HELRO</name>
<evidence type="ECO:0000313" key="10">
    <source>
        <dbReference type="EMBL" id="ESN98748.1"/>
    </source>
</evidence>
<keyword evidence="12" id="KW-1185">Reference proteome</keyword>
<evidence type="ECO:0000256" key="7">
    <source>
        <dbReference type="ARBA" id="ARBA00023224"/>
    </source>
</evidence>
<sequence length="388" mass="45045">MKGHRRSIVVELWNDSLVQSARTAAIQHRQTHTNTYTYDYQETWGWWVLHIGTPTLSLFGIPGNLLTIIIMRSNKYRSKSYSHFLTSLAVFDSIILISKCTKRMLYNSAGFDEITLLGTILCKLHNFSLHVCYLMTSWLVICLTIERLIAVHYPFLKIRLCRAKQATIIIIILFLILSYSQIFRLVHIGMYKTKQAYVCTSDLRYLRTYLILHTYVYQLVLQCVIPSISIISCNMFLLFKLKFKFKMLKGRHMRDSISSTHSKKSSLDLKTTFMLLVISFLHVVTLVPTVALTIVVHITIALKKDLGLSIFLYTVNISSINLFSIFLEIAVSILRFTFGEVFQLKPHKASNEPIWIFNYKKLALEYFKQSNIKRYLLTCSNLCAKFRV</sequence>
<feature type="transmembrane region" description="Helical" evidence="8">
    <location>
        <begin position="81"/>
        <end position="98"/>
    </location>
</feature>
<reference evidence="11" key="3">
    <citation type="submission" date="2015-06" db="UniProtKB">
        <authorList>
            <consortium name="EnsemblMetazoa"/>
        </authorList>
    </citation>
    <scope>IDENTIFICATION</scope>
</reference>
<dbReference type="PROSITE" id="PS50262">
    <property type="entry name" value="G_PROTEIN_RECEP_F1_2"/>
    <property type="match status" value="1"/>
</dbReference>
<dbReference type="GO" id="GO:0007218">
    <property type="term" value="P:neuropeptide signaling pathway"/>
    <property type="evidence" value="ECO:0000318"/>
    <property type="project" value="GO_Central"/>
</dbReference>
<keyword evidence="7" id="KW-0807">Transducer</keyword>
<dbReference type="Gene3D" id="1.20.1070.10">
    <property type="entry name" value="Rhodopsin 7-helix transmembrane proteins"/>
    <property type="match status" value="1"/>
</dbReference>
<dbReference type="RefSeq" id="XP_009022722.1">
    <property type="nucleotide sequence ID" value="XM_009024474.1"/>
</dbReference>
<dbReference type="KEGG" id="hro:HELRODRAFT_162200"/>
<evidence type="ECO:0000313" key="12">
    <source>
        <dbReference type="Proteomes" id="UP000015101"/>
    </source>
</evidence>
<keyword evidence="3 8" id="KW-1133">Transmembrane helix</keyword>
<feature type="transmembrane region" description="Helical" evidence="8">
    <location>
        <begin position="215"/>
        <end position="239"/>
    </location>
</feature>
<comment type="subcellular location">
    <subcellularLocation>
        <location evidence="1">Membrane</location>
        <topology evidence="1">Multi-pass membrane protein</topology>
    </subcellularLocation>
</comment>
<protein>
    <recommendedName>
        <fullName evidence="9">G-protein coupled receptors family 1 profile domain-containing protein</fullName>
    </recommendedName>
</protein>
<gene>
    <name evidence="11" type="primary">20199475</name>
    <name evidence="10" type="ORF">HELRODRAFT_162200</name>
</gene>
<feature type="transmembrane region" description="Helical" evidence="8">
    <location>
        <begin position="166"/>
        <end position="186"/>
    </location>
</feature>
<feature type="transmembrane region" description="Helical" evidence="8">
    <location>
        <begin position="310"/>
        <end position="338"/>
    </location>
</feature>
<evidence type="ECO:0000259" key="9">
    <source>
        <dbReference type="PROSITE" id="PS50262"/>
    </source>
</evidence>
<organism evidence="11 12">
    <name type="scientific">Helobdella robusta</name>
    <name type="common">Californian leech</name>
    <dbReference type="NCBI Taxonomy" id="6412"/>
    <lineage>
        <taxon>Eukaryota</taxon>
        <taxon>Metazoa</taxon>
        <taxon>Spiralia</taxon>
        <taxon>Lophotrochozoa</taxon>
        <taxon>Annelida</taxon>
        <taxon>Clitellata</taxon>
        <taxon>Hirudinea</taxon>
        <taxon>Rhynchobdellida</taxon>
        <taxon>Glossiphoniidae</taxon>
        <taxon>Helobdella</taxon>
    </lineage>
</organism>
<evidence type="ECO:0000256" key="2">
    <source>
        <dbReference type="ARBA" id="ARBA00022692"/>
    </source>
</evidence>
<keyword evidence="6" id="KW-0675">Receptor</keyword>
<feature type="transmembrane region" description="Helical" evidence="8">
    <location>
        <begin position="44"/>
        <end position="69"/>
    </location>
</feature>
<evidence type="ECO:0000313" key="11">
    <source>
        <dbReference type="EnsemblMetazoa" id="HelroP162200"/>
    </source>
</evidence>
<dbReference type="PANTHER" id="PTHR24243">
    <property type="entry name" value="G-PROTEIN COUPLED RECEPTOR"/>
    <property type="match status" value="1"/>
</dbReference>
<proteinExistence type="predicted"/>
<keyword evidence="5 8" id="KW-0472">Membrane</keyword>
<dbReference type="GO" id="GO:0008528">
    <property type="term" value="F:G protein-coupled peptide receptor activity"/>
    <property type="evidence" value="ECO:0000318"/>
    <property type="project" value="GO_Central"/>
</dbReference>
<evidence type="ECO:0000256" key="5">
    <source>
        <dbReference type="ARBA" id="ARBA00023136"/>
    </source>
</evidence>
<keyword evidence="4" id="KW-0297">G-protein coupled receptor</keyword>
<feature type="transmembrane region" description="Helical" evidence="8">
    <location>
        <begin position="127"/>
        <end position="145"/>
    </location>
</feature>
<dbReference type="Pfam" id="PF00001">
    <property type="entry name" value="7tm_1"/>
    <property type="match status" value="1"/>
</dbReference>
<dbReference type="GO" id="GO:0005886">
    <property type="term" value="C:plasma membrane"/>
    <property type="evidence" value="ECO:0000318"/>
    <property type="project" value="GO_Central"/>
</dbReference>
<evidence type="ECO:0000256" key="1">
    <source>
        <dbReference type="ARBA" id="ARBA00004141"/>
    </source>
</evidence>
<dbReference type="InterPro" id="IPR017452">
    <property type="entry name" value="GPCR_Rhodpsn_7TM"/>
</dbReference>
<feature type="transmembrane region" description="Helical" evidence="8">
    <location>
        <begin position="273"/>
        <end position="298"/>
    </location>
</feature>
<dbReference type="EMBL" id="AMQM01001049">
    <property type="status" value="NOT_ANNOTATED_CDS"/>
    <property type="molecule type" value="Genomic_DNA"/>
</dbReference>
<reference evidence="10 12" key="2">
    <citation type="journal article" date="2013" name="Nature">
        <title>Insights into bilaterian evolution from three spiralian genomes.</title>
        <authorList>
            <person name="Simakov O."/>
            <person name="Marletaz F."/>
            <person name="Cho S.J."/>
            <person name="Edsinger-Gonzales E."/>
            <person name="Havlak P."/>
            <person name="Hellsten U."/>
            <person name="Kuo D.H."/>
            <person name="Larsson T."/>
            <person name="Lv J."/>
            <person name="Arendt D."/>
            <person name="Savage R."/>
            <person name="Osoegawa K."/>
            <person name="de Jong P."/>
            <person name="Grimwood J."/>
            <person name="Chapman J.A."/>
            <person name="Shapiro H."/>
            <person name="Aerts A."/>
            <person name="Otillar R.P."/>
            <person name="Terry A.Y."/>
            <person name="Boore J.L."/>
            <person name="Grigoriev I.V."/>
            <person name="Lindberg D.R."/>
            <person name="Seaver E.C."/>
            <person name="Weisblat D.A."/>
            <person name="Putnam N.H."/>
            <person name="Rokhsar D.S."/>
        </authorList>
    </citation>
    <scope>NUCLEOTIDE SEQUENCE</scope>
</reference>
<dbReference type="EMBL" id="KB097143">
    <property type="protein sequence ID" value="ESN98748.1"/>
    <property type="molecule type" value="Genomic_DNA"/>
</dbReference>
<evidence type="ECO:0000256" key="8">
    <source>
        <dbReference type="SAM" id="Phobius"/>
    </source>
</evidence>